<protein>
    <submittedName>
        <fullName evidence="2">DUF3325 domain-containing protein</fullName>
    </submittedName>
</protein>
<organism evidence="2 3">
    <name type="scientific">Sphingomonas hylomeconis</name>
    <dbReference type="NCBI Taxonomy" id="1395958"/>
    <lineage>
        <taxon>Bacteria</taxon>
        <taxon>Pseudomonadati</taxon>
        <taxon>Pseudomonadota</taxon>
        <taxon>Alphaproteobacteria</taxon>
        <taxon>Sphingomonadales</taxon>
        <taxon>Sphingomonadaceae</taxon>
        <taxon>Sphingomonas</taxon>
    </lineage>
</organism>
<dbReference type="Proteomes" id="UP001595713">
    <property type="component" value="Unassembled WGS sequence"/>
</dbReference>
<keyword evidence="3" id="KW-1185">Reference proteome</keyword>
<accession>A0ABV7SVL0</accession>
<keyword evidence="1" id="KW-0812">Transmembrane</keyword>
<keyword evidence="1" id="KW-0472">Membrane</keyword>
<dbReference type="RefSeq" id="WP_261294314.1">
    <property type="nucleotide sequence ID" value="NZ_JANQBK010000005.1"/>
</dbReference>
<evidence type="ECO:0000256" key="1">
    <source>
        <dbReference type="SAM" id="Phobius"/>
    </source>
</evidence>
<feature type="transmembrane region" description="Helical" evidence="1">
    <location>
        <begin position="62"/>
        <end position="84"/>
    </location>
</feature>
<dbReference type="EMBL" id="JBHRXP010000007">
    <property type="protein sequence ID" value="MFC3580952.1"/>
    <property type="molecule type" value="Genomic_DNA"/>
</dbReference>
<reference evidence="3" key="1">
    <citation type="journal article" date="2019" name="Int. J. Syst. Evol. Microbiol.">
        <title>The Global Catalogue of Microorganisms (GCM) 10K type strain sequencing project: providing services to taxonomists for standard genome sequencing and annotation.</title>
        <authorList>
            <consortium name="The Broad Institute Genomics Platform"/>
            <consortium name="The Broad Institute Genome Sequencing Center for Infectious Disease"/>
            <person name="Wu L."/>
            <person name="Ma J."/>
        </authorList>
    </citation>
    <scope>NUCLEOTIDE SEQUENCE [LARGE SCALE GENOMIC DNA]</scope>
    <source>
        <strain evidence="3">KCTC 42739</strain>
    </source>
</reference>
<proteinExistence type="predicted"/>
<name>A0ABV7SVL0_9SPHN</name>
<evidence type="ECO:0000313" key="2">
    <source>
        <dbReference type="EMBL" id="MFC3580952.1"/>
    </source>
</evidence>
<dbReference type="Pfam" id="PF11804">
    <property type="entry name" value="DUF3325"/>
    <property type="match status" value="1"/>
</dbReference>
<dbReference type="InterPro" id="IPR021762">
    <property type="entry name" value="DUF3325"/>
</dbReference>
<sequence>MTHLIAIALCITGFASLCAAMPRHQRMVVGRLLGDAAGFRLRLAGGAALLLALAVDLAGLGAAYGAITWCGHLTVAAALVVARLNRASSRPSSKHRAGDR</sequence>
<keyword evidence="1" id="KW-1133">Transmembrane helix</keyword>
<comment type="caution">
    <text evidence="2">The sequence shown here is derived from an EMBL/GenBank/DDBJ whole genome shotgun (WGS) entry which is preliminary data.</text>
</comment>
<gene>
    <name evidence="2" type="ORF">ACFONA_12320</name>
</gene>
<evidence type="ECO:0000313" key="3">
    <source>
        <dbReference type="Proteomes" id="UP001595713"/>
    </source>
</evidence>